<evidence type="ECO:0000313" key="1">
    <source>
        <dbReference type="EMBL" id="CAG8704873.1"/>
    </source>
</evidence>
<name>A0ACA9PDT7_9GLOM</name>
<reference evidence="1" key="1">
    <citation type="submission" date="2021-06" db="EMBL/GenBank/DDBJ databases">
        <authorList>
            <person name="Kallberg Y."/>
            <person name="Tangrot J."/>
            <person name="Rosling A."/>
        </authorList>
    </citation>
    <scope>NUCLEOTIDE SEQUENCE</scope>
    <source>
        <strain evidence="1">MA461A</strain>
    </source>
</reference>
<dbReference type="EMBL" id="CAJVQC010019972">
    <property type="protein sequence ID" value="CAG8704873.1"/>
    <property type="molecule type" value="Genomic_DNA"/>
</dbReference>
<gene>
    <name evidence="1" type="ORF">RPERSI_LOCUS10192</name>
</gene>
<organism evidence="1 2">
    <name type="scientific">Racocetra persica</name>
    <dbReference type="NCBI Taxonomy" id="160502"/>
    <lineage>
        <taxon>Eukaryota</taxon>
        <taxon>Fungi</taxon>
        <taxon>Fungi incertae sedis</taxon>
        <taxon>Mucoromycota</taxon>
        <taxon>Glomeromycotina</taxon>
        <taxon>Glomeromycetes</taxon>
        <taxon>Diversisporales</taxon>
        <taxon>Gigasporaceae</taxon>
        <taxon>Racocetra</taxon>
    </lineage>
</organism>
<accession>A0ACA9PDT7</accession>
<proteinExistence type="predicted"/>
<keyword evidence="2" id="KW-1185">Reference proteome</keyword>
<dbReference type="Proteomes" id="UP000789920">
    <property type="component" value="Unassembled WGS sequence"/>
</dbReference>
<feature type="non-terminal residue" evidence="1">
    <location>
        <position position="147"/>
    </location>
</feature>
<evidence type="ECO:0000313" key="2">
    <source>
        <dbReference type="Proteomes" id="UP000789920"/>
    </source>
</evidence>
<protein>
    <submittedName>
        <fullName evidence="1">36643_t:CDS:1</fullName>
    </submittedName>
</protein>
<sequence length="147" mass="17329">MPINASIRDENGNDAYLLIYTLCQEKYATSSAPNRKAQKTYFLDLVTENNELNKCEKNYCQEIFIRNFELHNVVHKFGEPMACKNCKSIRYSVRYCELILEICNRLRLLLSQNISTSFAKIMQECWSTDSRKRPTIEELFEFANDKF</sequence>
<comment type="caution">
    <text evidence="1">The sequence shown here is derived from an EMBL/GenBank/DDBJ whole genome shotgun (WGS) entry which is preliminary data.</text>
</comment>